<organism evidence="1 2">
    <name type="scientific">Rugamonas rubra</name>
    <dbReference type="NCBI Taxonomy" id="758825"/>
    <lineage>
        <taxon>Bacteria</taxon>
        <taxon>Pseudomonadati</taxon>
        <taxon>Pseudomonadota</taxon>
        <taxon>Betaproteobacteria</taxon>
        <taxon>Burkholderiales</taxon>
        <taxon>Oxalobacteraceae</taxon>
        <taxon>Telluria group</taxon>
        <taxon>Rugamonas</taxon>
    </lineage>
</organism>
<dbReference type="EMBL" id="FOTW01000032">
    <property type="protein sequence ID" value="SFM77111.1"/>
    <property type="molecule type" value="Genomic_DNA"/>
</dbReference>
<dbReference type="SUPFAM" id="SSF50494">
    <property type="entry name" value="Trypsin-like serine proteases"/>
    <property type="match status" value="1"/>
</dbReference>
<dbReference type="InterPro" id="IPR009003">
    <property type="entry name" value="Peptidase_S1_PA"/>
</dbReference>
<evidence type="ECO:0000313" key="1">
    <source>
        <dbReference type="EMBL" id="SFM77111.1"/>
    </source>
</evidence>
<sequence length="388" mass="42294">MTDSYESVNNDEIIRAISLRGTRLEASEGSVSSDQLRDYLRQEGTNLQLERLQSVLNEQLTISSSLRKTLLGGAEEALFSMTTSTKISIAGRVGLEALICVTGRPAIATMNGNIDLDNPLLNEWAGRISPYVLDGTLAKRIRGVGRIDRAGKHKGTGFVVGPNLVLTNRHVLQLIATPIPQDTRPDHWDLHETDITIDFSDCPDESDGLERFRVTEVVAAGDDPILDGSHHLLLDAALLRVEATDKSKPFPAPIGLLSNPSAGAKNRPVMLVGYPGRPQLPKLGNEYDHEIIAVLNQLFPKYGRRYVSPGLITAAASGAKGDEDFWTFRHDATSLNGSSGSSVLALEGDVRAIGLHYSGLWRKANFAHAMPRIEQSVEFLKAQGVLWM</sequence>
<accession>A0A1I4TKG0</accession>
<gene>
    <name evidence="1" type="ORF">SAMN02982985_05234</name>
</gene>
<dbReference type="Gene3D" id="2.40.10.10">
    <property type="entry name" value="Trypsin-like serine proteases"/>
    <property type="match status" value="2"/>
</dbReference>
<name>A0A1I4TKG0_9BURK</name>
<dbReference type="OrthoDB" id="6306157at2"/>
<reference evidence="1 2" key="1">
    <citation type="submission" date="2016-10" db="EMBL/GenBank/DDBJ databases">
        <authorList>
            <person name="de Groot N.N."/>
        </authorList>
    </citation>
    <scope>NUCLEOTIDE SEQUENCE [LARGE SCALE GENOMIC DNA]</scope>
    <source>
        <strain evidence="1 2">ATCC 43154</strain>
    </source>
</reference>
<dbReference type="Proteomes" id="UP000199470">
    <property type="component" value="Unassembled WGS sequence"/>
</dbReference>
<dbReference type="InterPro" id="IPR043504">
    <property type="entry name" value="Peptidase_S1_PA_chymotrypsin"/>
</dbReference>
<dbReference type="STRING" id="758825.SAMN02982985_05234"/>
<protein>
    <submittedName>
        <fullName evidence="1">V8-like Glu-specific endopeptidase</fullName>
    </submittedName>
</protein>
<keyword evidence="2" id="KW-1185">Reference proteome</keyword>
<dbReference type="Pfam" id="PF13365">
    <property type="entry name" value="Trypsin_2"/>
    <property type="match status" value="1"/>
</dbReference>
<proteinExistence type="predicted"/>
<evidence type="ECO:0000313" key="2">
    <source>
        <dbReference type="Proteomes" id="UP000199470"/>
    </source>
</evidence>
<dbReference type="AlphaFoldDB" id="A0A1I4TKG0"/>
<dbReference type="RefSeq" id="WP_093390634.1">
    <property type="nucleotide sequence ID" value="NZ_FOTW01000032.1"/>
</dbReference>